<proteinExistence type="predicted"/>
<gene>
    <name evidence="3" type="ORF">GCM10025865_05620</name>
</gene>
<name>A0ABM8FZP9_9CELL</name>
<evidence type="ECO:0000313" key="3">
    <source>
        <dbReference type="EMBL" id="BDZ41263.1"/>
    </source>
</evidence>
<evidence type="ECO:0000313" key="4">
    <source>
        <dbReference type="Proteomes" id="UP001321475"/>
    </source>
</evidence>
<reference evidence="4" key="1">
    <citation type="journal article" date="2019" name="Int. J. Syst. Evol. Microbiol.">
        <title>The Global Catalogue of Microorganisms (GCM) 10K type strain sequencing project: providing services to taxonomists for standard genome sequencing and annotation.</title>
        <authorList>
            <consortium name="The Broad Institute Genomics Platform"/>
            <consortium name="The Broad Institute Genome Sequencing Center for Infectious Disease"/>
            <person name="Wu L."/>
            <person name="Ma J."/>
        </authorList>
    </citation>
    <scope>NUCLEOTIDE SEQUENCE [LARGE SCALE GENOMIC DNA]</scope>
    <source>
        <strain evidence="4">NBRC 108565</strain>
    </source>
</reference>
<keyword evidence="4" id="KW-1185">Reference proteome</keyword>
<dbReference type="PANTHER" id="PTHR34351">
    <property type="entry name" value="SLR1927 PROTEIN-RELATED"/>
    <property type="match status" value="1"/>
</dbReference>
<feature type="transmembrane region" description="Helical" evidence="1">
    <location>
        <begin position="30"/>
        <end position="58"/>
    </location>
</feature>
<feature type="transmembrane region" description="Helical" evidence="1">
    <location>
        <begin position="64"/>
        <end position="88"/>
    </location>
</feature>
<protein>
    <recommendedName>
        <fullName evidence="2">DUF58 domain-containing protein</fullName>
    </recommendedName>
</protein>
<dbReference type="PANTHER" id="PTHR34351:SF1">
    <property type="entry name" value="SLR1927 PROTEIN"/>
    <property type="match status" value="1"/>
</dbReference>
<dbReference type="EMBL" id="AP027729">
    <property type="protein sequence ID" value="BDZ41263.1"/>
    <property type="molecule type" value="Genomic_DNA"/>
</dbReference>
<dbReference type="InterPro" id="IPR002881">
    <property type="entry name" value="DUF58"/>
</dbReference>
<evidence type="ECO:0000256" key="1">
    <source>
        <dbReference type="SAM" id="Phobius"/>
    </source>
</evidence>
<feature type="domain" description="DUF58" evidence="2">
    <location>
        <begin position="226"/>
        <end position="307"/>
    </location>
</feature>
<dbReference type="Proteomes" id="UP001321475">
    <property type="component" value="Chromosome"/>
</dbReference>
<sequence>MTSAGTSRGTSLGASLGTATRSARSAVRRVVVVVADVVTGLGAGVFLVAVLAWVGALVLGWTELLVLALVLTFALLGAVAFVLGRLSYEVTLDLATRRVTVGDRALGGLLVRNTSSRTALPSAMEVSVGRGVASFPVPRLRSGAVHEDVFRVPTSRRAVIDVGPVRSVRSDPLGLLRREVVWNEPEQLVVHPRTAGLAGSSVGSLHDLEGRASRDLSDSDVSFHALRDYVPGDDRRHIHWRSTARTGQLVVRQFEETRRSQLAVVLSTREEDYASDDEFELAVSTTGSYGLQAIREDRRVHVLTQGGNLRGDSRTRLLDDLAGVERSPSRTTLADIARARRGELDAASVVVLVAGSVPSPADLRAASVRLSLGARALAVRCVPGAAVARHTIGDLTVLTLGSLEDLPRAMRKMND</sequence>
<keyword evidence="1" id="KW-0472">Membrane</keyword>
<organism evidence="3 4">
    <name type="scientific">Paraoerskovia sediminicola</name>
    <dbReference type="NCBI Taxonomy" id="1138587"/>
    <lineage>
        <taxon>Bacteria</taxon>
        <taxon>Bacillati</taxon>
        <taxon>Actinomycetota</taxon>
        <taxon>Actinomycetes</taxon>
        <taxon>Micrococcales</taxon>
        <taxon>Cellulomonadaceae</taxon>
        <taxon>Paraoerskovia</taxon>
    </lineage>
</organism>
<keyword evidence="1" id="KW-0812">Transmembrane</keyword>
<dbReference type="Pfam" id="PF01882">
    <property type="entry name" value="DUF58"/>
    <property type="match status" value="1"/>
</dbReference>
<keyword evidence="1" id="KW-1133">Transmembrane helix</keyword>
<evidence type="ECO:0000259" key="2">
    <source>
        <dbReference type="Pfam" id="PF01882"/>
    </source>
</evidence>
<accession>A0ABM8FZP9</accession>